<feature type="transmembrane region" description="Helical" evidence="8">
    <location>
        <begin position="94"/>
        <end position="121"/>
    </location>
</feature>
<evidence type="ECO:0000256" key="5">
    <source>
        <dbReference type="ARBA" id="ARBA00022692"/>
    </source>
</evidence>
<proteinExistence type="inferred from homology"/>
<dbReference type="CDD" id="cd06261">
    <property type="entry name" value="TM_PBP2"/>
    <property type="match status" value="1"/>
</dbReference>
<organism evidence="10 11">
    <name type="scientific">SAR86 cluster bacterium</name>
    <dbReference type="NCBI Taxonomy" id="2030880"/>
    <lineage>
        <taxon>Bacteria</taxon>
        <taxon>Pseudomonadati</taxon>
        <taxon>Pseudomonadota</taxon>
        <taxon>Gammaproteobacteria</taxon>
        <taxon>SAR86 cluster</taxon>
    </lineage>
</organism>
<dbReference type="PROSITE" id="PS50928">
    <property type="entry name" value="ABC_TM1"/>
    <property type="match status" value="1"/>
</dbReference>
<evidence type="ECO:0000313" key="10">
    <source>
        <dbReference type="EMBL" id="NQV64427.1"/>
    </source>
</evidence>
<dbReference type="SUPFAM" id="SSF161098">
    <property type="entry name" value="MetI-like"/>
    <property type="match status" value="1"/>
</dbReference>
<comment type="subcellular location">
    <subcellularLocation>
        <location evidence="1 8">Cell membrane</location>
        <topology evidence="1 8">Multi-pass membrane protein</topology>
    </subcellularLocation>
</comment>
<dbReference type="InterPro" id="IPR051789">
    <property type="entry name" value="Bact_Polyamine_Transport"/>
</dbReference>
<dbReference type="GO" id="GO:0055085">
    <property type="term" value="P:transmembrane transport"/>
    <property type="evidence" value="ECO:0007669"/>
    <property type="project" value="InterPro"/>
</dbReference>
<dbReference type="AlphaFoldDB" id="A0A973A8I1"/>
<dbReference type="EMBL" id="JABMOJ010000128">
    <property type="protein sequence ID" value="NQV64427.1"/>
    <property type="molecule type" value="Genomic_DNA"/>
</dbReference>
<dbReference type="Proteomes" id="UP000754644">
    <property type="component" value="Unassembled WGS sequence"/>
</dbReference>
<dbReference type="GO" id="GO:0005886">
    <property type="term" value="C:plasma membrane"/>
    <property type="evidence" value="ECO:0007669"/>
    <property type="project" value="UniProtKB-SubCell"/>
</dbReference>
<evidence type="ECO:0000256" key="3">
    <source>
        <dbReference type="ARBA" id="ARBA00022448"/>
    </source>
</evidence>
<comment type="similarity">
    <text evidence="2">Belongs to the binding-protein-dependent transport system permease family. CysTW subfamily.</text>
</comment>
<keyword evidence="5 8" id="KW-0812">Transmembrane</keyword>
<feature type="transmembrane region" description="Helical" evidence="8">
    <location>
        <begin position="133"/>
        <end position="155"/>
    </location>
</feature>
<gene>
    <name evidence="10" type="ORF">HQ497_03585</name>
</gene>
<evidence type="ECO:0000256" key="8">
    <source>
        <dbReference type="RuleBase" id="RU363032"/>
    </source>
</evidence>
<keyword evidence="7 8" id="KW-0472">Membrane</keyword>
<keyword evidence="3 8" id="KW-0813">Transport</keyword>
<feature type="transmembrane region" description="Helical" evidence="8">
    <location>
        <begin position="7"/>
        <end position="27"/>
    </location>
</feature>
<dbReference type="PANTHER" id="PTHR43848:SF2">
    <property type="entry name" value="PUTRESCINE TRANSPORT SYSTEM PERMEASE PROTEIN POTI"/>
    <property type="match status" value="1"/>
</dbReference>
<reference evidence="10" key="1">
    <citation type="submission" date="2020-05" db="EMBL/GenBank/DDBJ databases">
        <title>Sulfur intermediates as new biogeochemical hubs in an aquatic model microbial ecosystem.</title>
        <authorList>
            <person name="Vigneron A."/>
        </authorList>
    </citation>
    <scope>NUCLEOTIDE SEQUENCE</scope>
    <source>
        <strain evidence="10">Bin.250</strain>
    </source>
</reference>
<dbReference type="PANTHER" id="PTHR43848">
    <property type="entry name" value="PUTRESCINE TRANSPORT SYSTEM PERMEASE PROTEIN POTI"/>
    <property type="match status" value="1"/>
</dbReference>
<evidence type="ECO:0000256" key="2">
    <source>
        <dbReference type="ARBA" id="ARBA00007069"/>
    </source>
</evidence>
<feature type="domain" description="ABC transmembrane type-1" evidence="9">
    <location>
        <begin position="57"/>
        <end position="252"/>
    </location>
</feature>
<name>A0A973A8I1_9GAMM</name>
<keyword evidence="6 8" id="KW-1133">Transmembrane helix</keyword>
<accession>A0A973A8I1</accession>
<dbReference type="InterPro" id="IPR035906">
    <property type="entry name" value="MetI-like_sf"/>
</dbReference>
<dbReference type="Pfam" id="PF00528">
    <property type="entry name" value="BPD_transp_1"/>
    <property type="match status" value="1"/>
</dbReference>
<evidence type="ECO:0000259" key="9">
    <source>
        <dbReference type="PROSITE" id="PS50928"/>
    </source>
</evidence>
<keyword evidence="4" id="KW-1003">Cell membrane</keyword>
<feature type="transmembrane region" description="Helical" evidence="8">
    <location>
        <begin position="56"/>
        <end position="82"/>
    </location>
</feature>
<sequence>MKISRYLLLAGLVFLYFPLLVLVIYSFNESRLVTIWTEFSVKWYLELLEDRQLMDAFFLSLQIACSTAFMSVLLGTIAAYVLVKFGRFPGQTLFSSMIIAPLVMPEVITGLSLLLLFVGLGNWLGWPASRGAMTIWIAHVTFSVAFVTIVITSRLREMDSSLEEAAMDLGATPLKVFFVITLPLISPALISGWLLAFTLSLDDLVIASFVSGPGSSTLPMVIYSSVRLGVSPKINALATIFVGLILVGSFVFWWSMQRWARYSAAKTPGQQ</sequence>
<evidence type="ECO:0000256" key="6">
    <source>
        <dbReference type="ARBA" id="ARBA00022989"/>
    </source>
</evidence>
<protein>
    <submittedName>
        <fullName evidence="10">ABC transporter permease subunit</fullName>
    </submittedName>
</protein>
<feature type="transmembrane region" description="Helical" evidence="8">
    <location>
        <begin position="234"/>
        <end position="254"/>
    </location>
</feature>
<dbReference type="Gene3D" id="1.10.3720.10">
    <property type="entry name" value="MetI-like"/>
    <property type="match status" value="1"/>
</dbReference>
<dbReference type="InterPro" id="IPR000515">
    <property type="entry name" value="MetI-like"/>
</dbReference>
<evidence type="ECO:0000313" key="11">
    <source>
        <dbReference type="Proteomes" id="UP000754644"/>
    </source>
</evidence>
<comment type="caution">
    <text evidence="10">The sequence shown here is derived from an EMBL/GenBank/DDBJ whole genome shotgun (WGS) entry which is preliminary data.</text>
</comment>
<feature type="transmembrane region" description="Helical" evidence="8">
    <location>
        <begin position="176"/>
        <end position="198"/>
    </location>
</feature>
<evidence type="ECO:0000256" key="1">
    <source>
        <dbReference type="ARBA" id="ARBA00004651"/>
    </source>
</evidence>
<evidence type="ECO:0000256" key="7">
    <source>
        <dbReference type="ARBA" id="ARBA00023136"/>
    </source>
</evidence>
<evidence type="ECO:0000256" key="4">
    <source>
        <dbReference type="ARBA" id="ARBA00022475"/>
    </source>
</evidence>